<comment type="caution">
    <text evidence="1">The sequence shown here is derived from an EMBL/GenBank/DDBJ whole genome shotgun (WGS) entry which is preliminary data.</text>
</comment>
<reference evidence="1" key="1">
    <citation type="journal article" date="2019" name="bioRxiv">
        <title>The Genome of the Zebra Mussel, Dreissena polymorpha: A Resource for Invasive Species Research.</title>
        <authorList>
            <person name="McCartney M.A."/>
            <person name="Auch B."/>
            <person name="Kono T."/>
            <person name="Mallez S."/>
            <person name="Zhang Y."/>
            <person name="Obille A."/>
            <person name="Becker A."/>
            <person name="Abrahante J.E."/>
            <person name="Garbe J."/>
            <person name="Badalamenti J.P."/>
            <person name="Herman A."/>
            <person name="Mangelson H."/>
            <person name="Liachko I."/>
            <person name="Sullivan S."/>
            <person name="Sone E.D."/>
            <person name="Koren S."/>
            <person name="Silverstein K.A.T."/>
            <person name="Beckman K.B."/>
            <person name="Gohl D.M."/>
        </authorList>
    </citation>
    <scope>NUCLEOTIDE SEQUENCE</scope>
    <source>
        <strain evidence="1">Duluth1</strain>
        <tissue evidence="1">Whole animal</tissue>
    </source>
</reference>
<reference evidence="1" key="2">
    <citation type="submission" date="2020-11" db="EMBL/GenBank/DDBJ databases">
        <authorList>
            <person name="McCartney M.A."/>
            <person name="Auch B."/>
            <person name="Kono T."/>
            <person name="Mallez S."/>
            <person name="Becker A."/>
            <person name="Gohl D.M."/>
            <person name="Silverstein K.A.T."/>
            <person name="Koren S."/>
            <person name="Bechman K.B."/>
            <person name="Herman A."/>
            <person name="Abrahante J.E."/>
            <person name="Garbe J."/>
        </authorList>
    </citation>
    <scope>NUCLEOTIDE SEQUENCE</scope>
    <source>
        <strain evidence="1">Duluth1</strain>
        <tissue evidence="1">Whole animal</tissue>
    </source>
</reference>
<protein>
    <submittedName>
        <fullName evidence="1">Uncharacterized protein</fullName>
    </submittedName>
</protein>
<dbReference type="EMBL" id="JAIWYP010000010">
    <property type="protein sequence ID" value="KAH3752572.1"/>
    <property type="molecule type" value="Genomic_DNA"/>
</dbReference>
<dbReference type="Proteomes" id="UP000828390">
    <property type="component" value="Unassembled WGS sequence"/>
</dbReference>
<organism evidence="1 2">
    <name type="scientific">Dreissena polymorpha</name>
    <name type="common">Zebra mussel</name>
    <name type="synonym">Mytilus polymorpha</name>
    <dbReference type="NCBI Taxonomy" id="45954"/>
    <lineage>
        <taxon>Eukaryota</taxon>
        <taxon>Metazoa</taxon>
        <taxon>Spiralia</taxon>
        <taxon>Lophotrochozoa</taxon>
        <taxon>Mollusca</taxon>
        <taxon>Bivalvia</taxon>
        <taxon>Autobranchia</taxon>
        <taxon>Heteroconchia</taxon>
        <taxon>Euheterodonta</taxon>
        <taxon>Imparidentia</taxon>
        <taxon>Neoheterodontei</taxon>
        <taxon>Myida</taxon>
        <taxon>Dreissenoidea</taxon>
        <taxon>Dreissenidae</taxon>
        <taxon>Dreissena</taxon>
    </lineage>
</organism>
<dbReference type="AlphaFoldDB" id="A0A9D4DR30"/>
<evidence type="ECO:0000313" key="2">
    <source>
        <dbReference type="Proteomes" id="UP000828390"/>
    </source>
</evidence>
<accession>A0A9D4DR30</accession>
<evidence type="ECO:0000313" key="1">
    <source>
        <dbReference type="EMBL" id="KAH3752572.1"/>
    </source>
</evidence>
<proteinExistence type="predicted"/>
<name>A0A9D4DR30_DREPO</name>
<gene>
    <name evidence="1" type="ORF">DPMN_187193</name>
</gene>
<sequence>MELLYLQEMDRRINSNRVERRIPNQPQFLIQLPRKLPVEEDLIRRWRCIGHTTAYTCMQYDKKYLTWDPKGKGREGGLEHLVPSHGCRC</sequence>
<keyword evidence="2" id="KW-1185">Reference proteome</keyword>